<organism evidence="2 3">
    <name type="scientific">Linum trigynum</name>
    <dbReference type="NCBI Taxonomy" id="586398"/>
    <lineage>
        <taxon>Eukaryota</taxon>
        <taxon>Viridiplantae</taxon>
        <taxon>Streptophyta</taxon>
        <taxon>Embryophyta</taxon>
        <taxon>Tracheophyta</taxon>
        <taxon>Spermatophyta</taxon>
        <taxon>Magnoliopsida</taxon>
        <taxon>eudicotyledons</taxon>
        <taxon>Gunneridae</taxon>
        <taxon>Pentapetalae</taxon>
        <taxon>rosids</taxon>
        <taxon>fabids</taxon>
        <taxon>Malpighiales</taxon>
        <taxon>Linaceae</taxon>
        <taxon>Linum</taxon>
    </lineage>
</organism>
<gene>
    <name evidence="2" type="ORF">LTRI10_LOCUS46423</name>
</gene>
<keyword evidence="1" id="KW-0472">Membrane</keyword>
<evidence type="ECO:0000256" key="1">
    <source>
        <dbReference type="SAM" id="Phobius"/>
    </source>
</evidence>
<keyword evidence="1" id="KW-1133">Transmembrane helix</keyword>
<dbReference type="AlphaFoldDB" id="A0AAV2GB37"/>
<evidence type="ECO:0000313" key="3">
    <source>
        <dbReference type="Proteomes" id="UP001497516"/>
    </source>
</evidence>
<dbReference type="Pfam" id="PF03140">
    <property type="entry name" value="DUF247"/>
    <property type="match status" value="1"/>
</dbReference>
<dbReference type="PANTHER" id="PTHR31170:SF25">
    <property type="entry name" value="BNAA09G04570D PROTEIN"/>
    <property type="match status" value="1"/>
</dbReference>
<dbReference type="Proteomes" id="UP001497516">
    <property type="component" value="Chromosome 8"/>
</dbReference>
<evidence type="ECO:0000313" key="2">
    <source>
        <dbReference type="EMBL" id="CAL1406715.1"/>
    </source>
</evidence>
<dbReference type="PANTHER" id="PTHR31170">
    <property type="entry name" value="BNAC04G53230D PROTEIN"/>
    <property type="match status" value="1"/>
</dbReference>
<sequence length="446" mass="51581">MHQHTIRFGLFDSMEEPSSIQSADTHWLESIKIELAELSPLSSSWTICRVPTKLRNTNKDAYTPHIISVGPIHHEERSLKGMEAHKWRYMLSLLERTQNAVATLDACGKAILRFDNDVRASYAEWINYSNTDLAKMMLLDGCFILELLLRYSNPDPKLQSDPIFTTSWMILTLQRDLALLENQIPFFVLEWLFNFTVRRTANGLATPSLPDLALRFFRSSINNVNEETLGAGGRQNSHHLLHLIHNCYFPSSPRIETKGKRNSNNIEFIHCAAALKEAGIWFEKDDTKSLFDLEFRNGVFRIPPLRVHDSTDALFRNFIAFEQCFQESSQYITSYVLLMDRLIDTAKDVEVLERRRIVANDLGGRDDVAAMFNNICKQIVLRDFYFAGLCEQVNEYYHRRWNRYKASLKRDYCTNPWTIISLLGAFILISLTAVQTVYSVLGYYPH</sequence>
<reference evidence="2 3" key="1">
    <citation type="submission" date="2024-04" db="EMBL/GenBank/DDBJ databases">
        <authorList>
            <person name="Fracassetti M."/>
        </authorList>
    </citation>
    <scope>NUCLEOTIDE SEQUENCE [LARGE SCALE GENOMIC DNA]</scope>
</reference>
<proteinExistence type="predicted"/>
<feature type="transmembrane region" description="Helical" evidence="1">
    <location>
        <begin position="417"/>
        <end position="441"/>
    </location>
</feature>
<dbReference type="InterPro" id="IPR004158">
    <property type="entry name" value="DUF247_pln"/>
</dbReference>
<keyword evidence="1" id="KW-0812">Transmembrane</keyword>
<accession>A0AAV2GB37</accession>
<dbReference type="EMBL" id="OZ034821">
    <property type="protein sequence ID" value="CAL1406715.1"/>
    <property type="molecule type" value="Genomic_DNA"/>
</dbReference>
<keyword evidence="3" id="KW-1185">Reference proteome</keyword>
<name>A0AAV2GB37_9ROSI</name>
<protein>
    <submittedName>
        <fullName evidence="2">Uncharacterized protein</fullName>
    </submittedName>
</protein>